<name>A0A6G7YPX9_9SPHN</name>
<accession>A0A6G7YPX9</accession>
<gene>
    <name evidence="1" type="ORF">G7077_07690</name>
</gene>
<protein>
    <submittedName>
        <fullName evidence="1">DUF3572 domain-containing protein</fullName>
    </submittedName>
</protein>
<dbReference type="KEGG" id="spii:G7077_07690"/>
<organism evidence="1 2">
    <name type="scientific">Sphingomonas piscis</name>
    <dbReference type="NCBI Taxonomy" id="2714943"/>
    <lineage>
        <taxon>Bacteria</taxon>
        <taxon>Pseudomonadati</taxon>
        <taxon>Pseudomonadota</taxon>
        <taxon>Alphaproteobacteria</taxon>
        <taxon>Sphingomonadales</taxon>
        <taxon>Sphingomonadaceae</taxon>
        <taxon>Sphingomonas</taxon>
    </lineage>
</organism>
<keyword evidence="2" id="KW-1185">Reference proteome</keyword>
<reference evidence="1 2" key="1">
    <citation type="submission" date="2020-03" db="EMBL/GenBank/DDBJ databases">
        <title>Sphingomonas sp. nov., isolated from fish.</title>
        <authorList>
            <person name="Hyun D.-W."/>
            <person name="Bae J.-W."/>
        </authorList>
    </citation>
    <scope>NUCLEOTIDE SEQUENCE [LARGE SCALE GENOMIC DNA]</scope>
    <source>
        <strain evidence="1 2">HDW15B</strain>
    </source>
</reference>
<dbReference type="Proteomes" id="UP000503222">
    <property type="component" value="Chromosome"/>
</dbReference>
<dbReference type="InterPro" id="IPR021955">
    <property type="entry name" value="DUF3572"/>
</dbReference>
<evidence type="ECO:0000313" key="1">
    <source>
        <dbReference type="EMBL" id="QIK78794.1"/>
    </source>
</evidence>
<dbReference type="RefSeq" id="WP_166411185.1">
    <property type="nucleotide sequence ID" value="NZ_CP049869.1"/>
</dbReference>
<proteinExistence type="predicted"/>
<sequence>MPLESPNDPTTLALAALTATLKDERRAQRFLELTGIGTDELRSGLGNPRLLAAVLSFLEAHEPDLVAVAEEVGVKPEALVRARQELEA</sequence>
<dbReference type="EMBL" id="CP049869">
    <property type="protein sequence ID" value="QIK78794.1"/>
    <property type="molecule type" value="Genomic_DNA"/>
</dbReference>
<dbReference type="Pfam" id="PF12096">
    <property type="entry name" value="DUF3572"/>
    <property type="match status" value="1"/>
</dbReference>
<dbReference type="AlphaFoldDB" id="A0A6G7YPX9"/>
<evidence type="ECO:0000313" key="2">
    <source>
        <dbReference type="Proteomes" id="UP000503222"/>
    </source>
</evidence>